<evidence type="ECO:0000313" key="4">
    <source>
        <dbReference type="Proteomes" id="UP000005238"/>
    </source>
</evidence>
<feature type="domain" description="NADH:flavin oxidoreductase/NADH oxidase N-terminal" evidence="2">
    <location>
        <begin position="1"/>
        <end position="117"/>
    </location>
</feature>
<dbReference type="Proteomes" id="UP000005238">
    <property type="component" value="Unassembled WGS sequence"/>
</dbReference>
<proteinExistence type="predicted"/>
<dbReference type="InterPro" id="IPR013785">
    <property type="entry name" value="Aldolase_TIM"/>
</dbReference>
<dbReference type="STRING" id="164328.H3G5L0"/>
<accession>H3G5L0</accession>
<dbReference type="EMBL" id="DS566148">
    <property type="status" value="NOT_ANNOTATED_CDS"/>
    <property type="molecule type" value="Genomic_DNA"/>
</dbReference>
<feature type="compositionally biased region" description="Low complexity" evidence="1">
    <location>
        <begin position="47"/>
        <end position="57"/>
    </location>
</feature>
<dbReference type="Gene3D" id="3.20.20.70">
    <property type="entry name" value="Aldolase class I"/>
    <property type="match status" value="1"/>
</dbReference>
<organism evidence="3 4">
    <name type="scientific">Phytophthora ramorum</name>
    <name type="common">Sudden oak death agent</name>
    <dbReference type="NCBI Taxonomy" id="164328"/>
    <lineage>
        <taxon>Eukaryota</taxon>
        <taxon>Sar</taxon>
        <taxon>Stramenopiles</taxon>
        <taxon>Oomycota</taxon>
        <taxon>Peronosporomycetes</taxon>
        <taxon>Peronosporales</taxon>
        <taxon>Peronosporaceae</taxon>
        <taxon>Phytophthora</taxon>
    </lineage>
</organism>
<dbReference type="eggNOG" id="KOG0134">
    <property type="taxonomic scope" value="Eukaryota"/>
</dbReference>
<dbReference type="GO" id="GO:0010181">
    <property type="term" value="F:FMN binding"/>
    <property type="evidence" value="ECO:0007669"/>
    <property type="project" value="InterPro"/>
</dbReference>
<evidence type="ECO:0000256" key="1">
    <source>
        <dbReference type="SAM" id="MobiDB-lite"/>
    </source>
</evidence>
<evidence type="ECO:0000313" key="3">
    <source>
        <dbReference type="EnsemblProtists" id="Phyra42148"/>
    </source>
</evidence>
<dbReference type="InParanoid" id="H3G5L0"/>
<dbReference type="PANTHER" id="PTHR22893:SF91">
    <property type="entry name" value="NADPH DEHYDROGENASE 2-RELATED"/>
    <property type="match status" value="1"/>
</dbReference>
<dbReference type="Pfam" id="PF00724">
    <property type="entry name" value="Oxidored_FMN"/>
    <property type="match status" value="1"/>
</dbReference>
<reference evidence="4" key="1">
    <citation type="journal article" date="2006" name="Science">
        <title>Phytophthora genome sequences uncover evolutionary origins and mechanisms of pathogenesis.</title>
        <authorList>
            <person name="Tyler B.M."/>
            <person name="Tripathy S."/>
            <person name="Zhang X."/>
            <person name="Dehal P."/>
            <person name="Jiang R.H."/>
            <person name="Aerts A."/>
            <person name="Arredondo F.D."/>
            <person name="Baxter L."/>
            <person name="Bensasson D."/>
            <person name="Beynon J.L."/>
            <person name="Chapman J."/>
            <person name="Damasceno C.M."/>
            <person name="Dorrance A.E."/>
            <person name="Dou D."/>
            <person name="Dickerman A.W."/>
            <person name="Dubchak I.L."/>
            <person name="Garbelotto M."/>
            <person name="Gijzen M."/>
            <person name="Gordon S.G."/>
            <person name="Govers F."/>
            <person name="Grunwald N.J."/>
            <person name="Huang W."/>
            <person name="Ivors K.L."/>
            <person name="Jones R.W."/>
            <person name="Kamoun S."/>
            <person name="Krampis K."/>
            <person name="Lamour K.H."/>
            <person name="Lee M.K."/>
            <person name="McDonald W.H."/>
            <person name="Medina M."/>
            <person name="Meijer H.J."/>
            <person name="Nordberg E.K."/>
            <person name="Maclean D.J."/>
            <person name="Ospina-Giraldo M.D."/>
            <person name="Morris P.F."/>
            <person name="Phuntumart V."/>
            <person name="Putnam N.H."/>
            <person name="Rash S."/>
            <person name="Rose J.K."/>
            <person name="Sakihama Y."/>
            <person name="Salamov A.A."/>
            <person name="Savidor A."/>
            <person name="Scheuring C.F."/>
            <person name="Smith B.M."/>
            <person name="Sobral B.W."/>
            <person name="Terry A."/>
            <person name="Torto-Alalibo T.A."/>
            <person name="Win J."/>
            <person name="Xu Z."/>
            <person name="Zhang H."/>
            <person name="Grigoriev I.V."/>
            <person name="Rokhsar D.S."/>
            <person name="Boore J.L."/>
        </authorList>
    </citation>
    <scope>NUCLEOTIDE SEQUENCE [LARGE SCALE GENOMIC DNA]</scope>
    <source>
        <strain evidence="4">Pr102</strain>
    </source>
</reference>
<reference evidence="3" key="2">
    <citation type="submission" date="2015-06" db="UniProtKB">
        <authorList>
            <consortium name="EnsemblProtists"/>
        </authorList>
    </citation>
    <scope>IDENTIFICATION</scope>
    <source>
        <strain evidence="3">Pr102</strain>
    </source>
</reference>
<dbReference type="InterPro" id="IPR045247">
    <property type="entry name" value="Oye-like"/>
</dbReference>
<dbReference type="HOGENOM" id="CLU_2079244_0_0_1"/>
<sequence length="118" mass="12827">HSQEQMQAWKKVTNAVHAKSSNIFLQLWHTGRISHPLNQPNGQPPVSSSSTMGTTTGRLIPTPQGRVPHVTPRALETEEVAGIVADFKTATANTIAAGFDGVELHCANGYLLEQFLRE</sequence>
<name>H3G5L0_PHYRM</name>
<dbReference type="GO" id="GO:0016491">
    <property type="term" value="F:oxidoreductase activity"/>
    <property type="evidence" value="ECO:0007669"/>
    <property type="project" value="InterPro"/>
</dbReference>
<evidence type="ECO:0000259" key="2">
    <source>
        <dbReference type="Pfam" id="PF00724"/>
    </source>
</evidence>
<dbReference type="AlphaFoldDB" id="H3G5L0"/>
<dbReference type="PANTHER" id="PTHR22893">
    <property type="entry name" value="NADH OXIDOREDUCTASE-RELATED"/>
    <property type="match status" value="1"/>
</dbReference>
<dbReference type="SUPFAM" id="SSF51395">
    <property type="entry name" value="FMN-linked oxidoreductases"/>
    <property type="match status" value="1"/>
</dbReference>
<keyword evidence="4" id="KW-1185">Reference proteome</keyword>
<dbReference type="InterPro" id="IPR001155">
    <property type="entry name" value="OxRdtase_FMN_N"/>
</dbReference>
<feature type="region of interest" description="Disordered" evidence="1">
    <location>
        <begin position="34"/>
        <end position="68"/>
    </location>
</feature>
<dbReference type="EnsemblProtists" id="Phyra42148">
    <property type="protein sequence ID" value="Phyra42148"/>
    <property type="gene ID" value="Phyra42148"/>
</dbReference>
<protein>
    <recommendedName>
        <fullName evidence="2">NADH:flavin oxidoreductase/NADH oxidase N-terminal domain-containing protein</fullName>
    </recommendedName>
</protein>
<feature type="compositionally biased region" description="Polar residues" evidence="1">
    <location>
        <begin position="36"/>
        <end position="46"/>
    </location>
</feature>